<proteinExistence type="inferred from homology"/>
<dbReference type="AlphaFoldDB" id="A0AA48KEX7"/>
<dbReference type="RefSeq" id="WP_243329008.1">
    <property type="nucleotide sequence ID" value="NZ_AP027081.1"/>
</dbReference>
<keyword evidence="3" id="KW-0548">Nucleotidyltransferase</keyword>
<sequence>MSDRYAKQRIFLGPQADTRLRTRRVAVVGVGATGSVIASWLARAGVGLITLIDRDIVETSNLQRQILFQERDLFRPKAEVAAARLREANSEIDVIPAVTDLTSGNARELLAGYDLIMDGTDNFEARYLINDYAILHGTPWVYAGAIGGEGLVWPIQPPRTPCLRCLMEEPPQSGDVDTCDTAGVLGPAVGIVGSWAALEGLKLLTGEAPQPDLARFDFWRNERQFLTLPATRCRFCTDRVTEFLNARWTVKASRLCGLDGVQIRVNPPGALDLDGIRTRVERRTGSAWKLTPLSLAGKEGEISIMVFRDGRALFHGDITPERARSWYTEVVGC</sequence>
<organism evidence="3 4">
    <name type="scientific">Mesoterricola sediminis</name>
    <dbReference type="NCBI Taxonomy" id="2927980"/>
    <lineage>
        <taxon>Bacteria</taxon>
        <taxon>Pseudomonadati</taxon>
        <taxon>Acidobacteriota</taxon>
        <taxon>Holophagae</taxon>
        <taxon>Holophagales</taxon>
        <taxon>Holophagaceae</taxon>
        <taxon>Mesoterricola</taxon>
    </lineage>
</organism>
<dbReference type="GO" id="GO:0005829">
    <property type="term" value="C:cytosol"/>
    <property type="evidence" value="ECO:0007669"/>
    <property type="project" value="TreeGrafter"/>
</dbReference>
<accession>A0AA48KEX7</accession>
<name>A0AA48KEX7_9BACT</name>
<comment type="similarity">
    <text evidence="1">Belongs to the HesA/MoeB/ThiF family.</text>
</comment>
<dbReference type="GO" id="GO:0008641">
    <property type="term" value="F:ubiquitin-like modifier activating enzyme activity"/>
    <property type="evidence" value="ECO:0007669"/>
    <property type="project" value="InterPro"/>
</dbReference>
<dbReference type="InterPro" id="IPR000594">
    <property type="entry name" value="ThiF_NAD_FAD-bd"/>
</dbReference>
<evidence type="ECO:0000313" key="4">
    <source>
        <dbReference type="Proteomes" id="UP001228113"/>
    </source>
</evidence>
<dbReference type="PANTHER" id="PTHR10953:SF102">
    <property type="entry name" value="ADENYLYLTRANSFERASE AND SULFURTRANSFERASE MOCS3"/>
    <property type="match status" value="1"/>
</dbReference>
<evidence type="ECO:0000259" key="2">
    <source>
        <dbReference type="Pfam" id="PF00899"/>
    </source>
</evidence>
<keyword evidence="4" id="KW-1185">Reference proteome</keyword>
<dbReference type="Proteomes" id="UP001228113">
    <property type="component" value="Chromosome"/>
</dbReference>
<dbReference type="Pfam" id="PF00899">
    <property type="entry name" value="ThiF"/>
    <property type="match status" value="1"/>
</dbReference>
<dbReference type="GO" id="GO:0008146">
    <property type="term" value="F:sulfotransferase activity"/>
    <property type="evidence" value="ECO:0007669"/>
    <property type="project" value="TreeGrafter"/>
</dbReference>
<protein>
    <submittedName>
        <fullName evidence="3">Sulfur carrier protein ThiS adenylyltransferase</fullName>
    </submittedName>
</protein>
<evidence type="ECO:0000256" key="1">
    <source>
        <dbReference type="ARBA" id="ARBA00009919"/>
    </source>
</evidence>
<keyword evidence="3" id="KW-0808">Transferase</keyword>
<gene>
    <name evidence="3" type="primary">thiF</name>
    <name evidence="3" type="ORF">METESE_34580</name>
</gene>
<dbReference type="EMBL" id="AP027081">
    <property type="protein sequence ID" value="BDU78500.1"/>
    <property type="molecule type" value="Genomic_DNA"/>
</dbReference>
<dbReference type="GO" id="GO:0016779">
    <property type="term" value="F:nucleotidyltransferase activity"/>
    <property type="evidence" value="ECO:0007669"/>
    <property type="project" value="UniProtKB-KW"/>
</dbReference>
<dbReference type="Gene3D" id="3.40.50.720">
    <property type="entry name" value="NAD(P)-binding Rossmann-like Domain"/>
    <property type="match status" value="1"/>
</dbReference>
<dbReference type="CDD" id="cd00757">
    <property type="entry name" value="ThiF_MoeB_HesA_family"/>
    <property type="match status" value="1"/>
</dbReference>
<dbReference type="InterPro" id="IPR045886">
    <property type="entry name" value="ThiF/MoeB/HesA"/>
</dbReference>
<dbReference type="FunFam" id="3.40.50.720:FF:000080">
    <property type="entry name" value="Thiazole biosynthesis adenylyltransferase ThiF"/>
    <property type="match status" value="1"/>
</dbReference>
<dbReference type="SUPFAM" id="SSF69572">
    <property type="entry name" value="Activating enzymes of the ubiquitin-like proteins"/>
    <property type="match status" value="1"/>
</dbReference>
<dbReference type="KEGG" id="msea:METESE_34580"/>
<dbReference type="GO" id="GO:0004792">
    <property type="term" value="F:thiosulfate-cyanide sulfurtransferase activity"/>
    <property type="evidence" value="ECO:0007669"/>
    <property type="project" value="TreeGrafter"/>
</dbReference>
<feature type="domain" description="THIF-type NAD/FAD binding fold" evidence="2">
    <location>
        <begin position="5"/>
        <end position="232"/>
    </location>
</feature>
<dbReference type="InterPro" id="IPR035985">
    <property type="entry name" value="Ubiquitin-activating_enz"/>
</dbReference>
<reference evidence="3" key="1">
    <citation type="journal article" date="2023" name="Int. J. Syst. Evol. Microbiol.">
        <title>Mesoterricola silvestris gen. nov., sp. nov., Mesoterricola sediminis sp. nov., Geothrix oryzae sp. nov., Geothrix edaphica sp. nov., Geothrix rubra sp. nov., and Geothrix limicola sp. nov., six novel members of Acidobacteriota isolated from soils.</title>
        <authorList>
            <person name="Itoh H."/>
            <person name="Sugisawa Y."/>
            <person name="Mise K."/>
            <person name="Xu Z."/>
            <person name="Kuniyasu M."/>
            <person name="Ushijima N."/>
            <person name="Kawano K."/>
            <person name="Kobayashi E."/>
            <person name="Shiratori Y."/>
            <person name="Masuda Y."/>
            <person name="Senoo K."/>
        </authorList>
    </citation>
    <scope>NUCLEOTIDE SEQUENCE</scope>
    <source>
        <strain evidence="3">W786</strain>
    </source>
</reference>
<dbReference type="PANTHER" id="PTHR10953">
    <property type="entry name" value="UBIQUITIN-ACTIVATING ENZYME E1"/>
    <property type="match status" value="1"/>
</dbReference>
<evidence type="ECO:0000313" key="3">
    <source>
        <dbReference type="EMBL" id="BDU78500.1"/>
    </source>
</evidence>